<keyword evidence="2" id="KW-1185">Reference proteome</keyword>
<dbReference type="SUPFAM" id="SSF82199">
    <property type="entry name" value="SET domain"/>
    <property type="match status" value="1"/>
</dbReference>
<dbReference type="Gene3D" id="2.170.270.10">
    <property type="entry name" value="SET domain"/>
    <property type="match status" value="1"/>
</dbReference>
<accession>A0ABY7EC27</accession>
<feature type="non-terminal residue" evidence="1">
    <location>
        <position position="90"/>
    </location>
</feature>
<gene>
    <name evidence="1" type="ORF">MAR_021632</name>
</gene>
<name>A0ABY7EC27_MYAAR</name>
<dbReference type="EMBL" id="CP111016">
    <property type="protein sequence ID" value="WAR06263.1"/>
    <property type="molecule type" value="Genomic_DNA"/>
</dbReference>
<feature type="non-terminal residue" evidence="1">
    <location>
        <position position="1"/>
    </location>
</feature>
<sequence length="90" mass="10304">VLECLQQNHLRRATFCSSIVAHTVLLKKLTGQTTITCLDSNMRENTYGLMPFRQTGVPHICLFASKTIHIGDEIRYDYGDDSGNLFWRNQ</sequence>
<evidence type="ECO:0000313" key="1">
    <source>
        <dbReference type="EMBL" id="WAR06263.1"/>
    </source>
</evidence>
<dbReference type="Proteomes" id="UP001164746">
    <property type="component" value="Chromosome 5"/>
</dbReference>
<protein>
    <recommendedName>
        <fullName evidence="3">SET domain-containing protein</fullName>
    </recommendedName>
</protein>
<reference evidence="1" key="1">
    <citation type="submission" date="2022-11" db="EMBL/GenBank/DDBJ databases">
        <title>Centuries of genome instability and evolution in soft-shell clam transmissible cancer (bioRxiv).</title>
        <authorList>
            <person name="Hart S.F.M."/>
            <person name="Yonemitsu M.A."/>
            <person name="Giersch R.M."/>
            <person name="Beal B.F."/>
            <person name="Arriagada G."/>
            <person name="Davis B.W."/>
            <person name="Ostrander E.A."/>
            <person name="Goff S.P."/>
            <person name="Metzger M.J."/>
        </authorList>
    </citation>
    <scope>NUCLEOTIDE SEQUENCE</scope>
    <source>
        <strain evidence="1">MELC-2E11</strain>
        <tissue evidence="1">Siphon/mantle</tissue>
    </source>
</reference>
<proteinExistence type="predicted"/>
<organism evidence="1 2">
    <name type="scientific">Mya arenaria</name>
    <name type="common">Soft-shell clam</name>
    <dbReference type="NCBI Taxonomy" id="6604"/>
    <lineage>
        <taxon>Eukaryota</taxon>
        <taxon>Metazoa</taxon>
        <taxon>Spiralia</taxon>
        <taxon>Lophotrochozoa</taxon>
        <taxon>Mollusca</taxon>
        <taxon>Bivalvia</taxon>
        <taxon>Autobranchia</taxon>
        <taxon>Heteroconchia</taxon>
        <taxon>Euheterodonta</taxon>
        <taxon>Imparidentia</taxon>
        <taxon>Neoheterodontei</taxon>
        <taxon>Myida</taxon>
        <taxon>Myoidea</taxon>
        <taxon>Myidae</taxon>
        <taxon>Mya</taxon>
    </lineage>
</organism>
<dbReference type="InterPro" id="IPR046341">
    <property type="entry name" value="SET_dom_sf"/>
</dbReference>
<evidence type="ECO:0000313" key="2">
    <source>
        <dbReference type="Proteomes" id="UP001164746"/>
    </source>
</evidence>
<evidence type="ECO:0008006" key="3">
    <source>
        <dbReference type="Google" id="ProtNLM"/>
    </source>
</evidence>